<dbReference type="EMBL" id="WBSO01000005">
    <property type="protein sequence ID" value="KAB8298525.1"/>
    <property type="molecule type" value="Genomic_DNA"/>
</dbReference>
<reference evidence="2 3" key="1">
    <citation type="submission" date="2019-09" db="EMBL/GenBank/DDBJ databases">
        <title>Characterization of the phylogenetic diversity of two novel species belonging to the genus Bifidobacterium: Bifidobacterium cebidarum sp. nov. and Bifidobacterium leontopitheci sp. nov.</title>
        <authorList>
            <person name="Lugli G.A."/>
            <person name="Duranti S."/>
            <person name="Milani C."/>
            <person name="Turroni F."/>
            <person name="Ventura M."/>
        </authorList>
    </citation>
    <scope>NUCLEOTIDE SEQUENCE [LARGE SCALE GENOMIC DNA]</scope>
    <source>
        <strain evidence="2 3">DSM 100238</strain>
    </source>
</reference>
<sequence>MTIPLIDESHYQAQMDTVVMPALKQCSTEGWMDPAQAPRLGKPAKEGKLHYVCYDAKAFDKLNVEGATAMFNGAIVISHGFTEFATKYSEMIWYFLLAGYSVCFLEHRGHGRSVRDIDNPSLVWIDDWHRYVADLNKFAFEVGREYAGGRPLFLYSHSMGGGIGAALLETYPDTFDRAVLSSPMIAPQTGMPNWIAYLAASLMCTFGLGKHIVFGQSEFTPELNMNDYPGACESRVRWYQQQRIGDVHNQTYAATFEWVRQSLKLSHAVQKPQSCANIDTPLLLFQAGRDQWVLNEAQNRFIHWVNNAGGNAKLVRVPDALHEIFSMPNEILGPYLQQIFAFYADADELAHD</sequence>
<organism evidence="2 3">
    <name type="scientific">Bifidobacterium apri</name>
    <dbReference type="NCBI Taxonomy" id="1769423"/>
    <lineage>
        <taxon>Bacteria</taxon>
        <taxon>Bacillati</taxon>
        <taxon>Actinomycetota</taxon>
        <taxon>Actinomycetes</taxon>
        <taxon>Bifidobacteriales</taxon>
        <taxon>Bifidobacteriaceae</taxon>
        <taxon>Bifidobacterium</taxon>
    </lineage>
</organism>
<dbReference type="AlphaFoldDB" id="A0A6A2W1V3"/>
<name>A0A6A2W1V3_9BIFI</name>
<dbReference type="InterPro" id="IPR029058">
    <property type="entry name" value="AB_hydrolase_fold"/>
</dbReference>
<keyword evidence="3" id="KW-1185">Reference proteome</keyword>
<accession>A0A6A2W1V3</accession>
<dbReference type="InterPro" id="IPR051044">
    <property type="entry name" value="MAG_DAG_Lipase"/>
</dbReference>
<comment type="caution">
    <text evidence="2">The sequence shown here is derived from an EMBL/GenBank/DDBJ whole genome shotgun (WGS) entry which is preliminary data.</text>
</comment>
<dbReference type="RefSeq" id="WP_152355601.1">
    <property type="nucleotide sequence ID" value="NZ_JBHLXF010000003.1"/>
</dbReference>
<gene>
    <name evidence="2" type="ORF">DSM100238_1018</name>
</gene>
<evidence type="ECO:0000313" key="2">
    <source>
        <dbReference type="EMBL" id="KAB8298525.1"/>
    </source>
</evidence>
<evidence type="ECO:0000259" key="1">
    <source>
        <dbReference type="Pfam" id="PF12146"/>
    </source>
</evidence>
<dbReference type="OrthoDB" id="9806902at2"/>
<feature type="domain" description="Serine aminopeptidase S33" evidence="1">
    <location>
        <begin position="73"/>
        <end position="325"/>
    </location>
</feature>
<protein>
    <submittedName>
        <fullName evidence="2">Lysophospholipase</fullName>
    </submittedName>
</protein>
<dbReference type="Pfam" id="PF12146">
    <property type="entry name" value="Hydrolase_4"/>
    <property type="match status" value="1"/>
</dbReference>
<evidence type="ECO:0000313" key="3">
    <source>
        <dbReference type="Proteomes" id="UP000440041"/>
    </source>
</evidence>
<dbReference type="SUPFAM" id="SSF53474">
    <property type="entry name" value="alpha/beta-Hydrolases"/>
    <property type="match status" value="1"/>
</dbReference>
<dbReference type="Proteomes" id="UP000440041">
    <property type="component" value="Unassembled WGS sequence"/>
</dbReference>
<dbReference type="PANTHER" id="PTHR11614">
    <property type="entry name" value="PHOSPHOLIPASE-RELATED"/>
    <property type="match status" value="1"/>
</dbReference>
<dbReference type="Gene3D" id="3.40.50.1820">
    <property type="entry name" value="alpha/beta hydrolase"/>
    <property type="match status" value="1"/>
</dbReference>
<dbReference type="InterPro" id="IPR022742">
    <property type="entry name" value="Hydrolase_4"/>
</dbReference>
<proteinExistence type="predicted"/>